<dbReference type="Gene3D" id="3.90.1750.20">
    <property type="entry name" value="Putative Large Serine Recombinase, Chain B, Domain 2"/>
    <property type="match status" value="1"/>
</dbReference>
<dbReference type="InterPro" id="IPR050639">
    <property type="entry name" value="SSR_resolvase"/>
</dbReference>
<evidence type="ECO:0000313" key="2">
    <source>
        <dbReference type="EMBL" id="MFC4034580.1"/>
    </source>
</evidence>
<dbReference type="EMBL" id="JBHSBB010000014">
    <property type="protein sequence ID" value="MFC4034580.1"/>
    <property type="molecule type" value="Genomic_DNA"/>
</dbReference>
<evidence type="ECO:0000259" key="1">
    <source>
        <dbReference type="PROSITE" id="PS51736"/>
    </source>
</evidence>
<dbReference type="SMART" id="SM00857">
    <property type="entry name" value="Resolvase"/>
    <property type="match status" value="1"/>
</dbReference>
<dbReference type="RefSeq" id="WP_386432935.1">
    <property type="nucleotide sequence ID" value="NZ_JBHSBB010000014.1"/>
</dbReference>
<keyword evidence="3" id="KW-1185">Reference proteome</keyword>
<dbReference type="PANTHER" id="PTHR30461:SF23">
    <property type="entry name" value="DNA RECOMBINASE-RELATED"/>
    <property type="match status" value="1"/>
</dbReference>
<organism evidence="2 3">
    <name type="scientific">Streptomyces polygonati</name>
    <dbReference type="NCBI Taxonomy" id="1617087"/>
    <lineage>
        <taxon>Bacteria</taxon>
        <taxon>Bacillati</taxon>
        <taxon>Actinomycetota</taxon>
        <taxon>Actinomycetes</taxon>
        <taxon>Kitasatosporales</taxon>
        <taxon>Streptomycetaceae</taxon>
        <taxon>Streptomyces</taxon>
    </lineage>
</organism>
<feature type="domain" description="Resolvase/invertase-type recombinase catalytic" evidence="1">
    <location>
        <begin position="18"/>
        <end position="166"/>
    </location>
</feature>
<proteinExistence type="predicted"/>
<protein>
    <submittedName>
        <fullName evidence="2">Recombinase family protein</fullName>
    </submittedName>
</protein>
<dbReference type="Gene3D" id="3.40.50.1390">
    <property type="entry name" value="Resolvase, N-terminal catalytic domain"/>
    <property type="match status" value="1"/>
</dbReference>
<name>A0ABV8HRH8_9ACTN</name>
<gene>
    <name evidence="2" type="ORF">ACFO3J_24335</name>
</gene>
<dbReference type="CDD" id="cd00338">
    <property type="entry name" value="Ser_Recombinase"/>
    <property type="match status" value="1"/>
</dbReference>
<dbReference type="SUPFAM" id="SSF53041">
    <property type="entry name" value="Resolvase-like"/>
    <property type="match status" value="1"/>
</dbReference>
<reference evidence="3" key="1">
    <citation type="journal article" date="2019" name="Int. J. Syst. Evol. Microbiol.">
        <title>The Global Catalogue of Microorganisms (GCM) 10K type strain sequencing project: providing services to taxonomists for standard genome sequencing and annotation.</title>
        <authorList>
            <consortium name="The Broad Institute Genomics Platform"/>
            <consortium name="The Broad Institute Genome Sequencing Center for Infectious Disease"/>
            <person name="Wu L."/>
            <person name="Ma J."/>
        </authorList>
    </citation>
    <scope>NUCLEOTIDE SEQUENCE [LARGE SCALE GENOMIC DNA]</scope>
    <source>
        <strain evidence="3">CGMCC 4.7237</strain>
    </source>
</reference>
<comment type="caution">
    <text evidence="2">The sequence shown here is derived from an EMBL/GenBank/DDBJ whole genome shotgun (WGS) entry which is preliminary data.</text>
</comment>
<dbReference type="PROSITE" id="PS51736">
    <property type="entry name" value="RECOMBINASES_3"/>
    <property type="match status" value="1"/>
</dbReference>
<accession>A0ABV8HRH8</accession>
<sequence>MSPTLRSAIGVAAGVPTRAVIYVRISQDRTGAGLGVERQREDCEALAVRNGWEVVEVYVDNDISAFSGKKRPRYRQMLADLDAGTATIVISWHTDRLHRSPTELEEYIALSEKRGVATHTCQAGIIDLSTPSGRMTARILGAVARQESEHKGERVARARLQKAQAGEWAGGIRPFGWGLPTGETRKLTDAESGEEYEVPILDYDKAVPDEAALVLQSSEDIVAGKSLRGWVQLLADKGVLSTMGNPIGAIEWRDILLRPRNAGIAVYKGQEIGEGKWDRIVPVPTFRAAVVVLNDPARRTTPGNQPRWLGSLLYQCGKEGCLCPGPMKVSGTGNRDHRPAYRCQLGQVTRRADVLDAFVRDVVLERLSRPDAAGLLLPLADETAVAELQRQHVLLRQRLTDLAAEFGAGRVDASQLATGSDVINAQLRTTLAKLAAAASRDPLVDLVGAADPWAAWEGMELEQRRNVLRSLVTVRVRPGRKGRMPDGSYQDLESIDFEWKR</sequence>
<dbReference type="InterPro" id="IPR038109">
    <property type="entry name" value="DNA_bind_recomb_sf"/>
</dbReference>
<dbReference type="PANTHER" id="PTHR30461">
    <property type="entry name" value="DNA-INVERTASE FROM LAMBDOID PROPHAGE"/>
    <property type="match status" value="1"/>
</dbReference>
<dbReference type="Proteomes" id="UP001595765">
    <property type="component" value="Unassembled WGS sequence"/>
</dbReference>
<dbReference type="InterPro" id="IPR036162">
    <property type="entry name" value="Resolvase-like_N_sf"/>
</dbReference>
<evidence type="ECO:0000313" key="3">
    <source>
        <dbReference type="Proteomes" id="UP001595765"/>
    </source>
</evidence>
<dbReference type="Pfam" id="PF00239">
    <property type="entry name" value="Resolvase"/>
    <property type="match status" value="1"/>
</dbReference>
<dbReference type="InterPro" id="IPR006119">
    <property type="entry name" value="Resolv_N"/>
</dbReference>